<dbReference type="PROSITE" id="PS50110">
    <property type="entry name" value="RESPONSE_REGULATORY"/>
    <property type="match status" value="1"/>
</dbReference>
<evidence type="ECO:0000259" key="3">
    <source>
        <dbReference type="PROSITE" id="PS50110"/>
    </source>
</evidence>
<dbReference type="InterPro" id="IPR050595">
    <property type="entry name" value="Bact_response_regulator"/>
</dbReference>
<dbReference type="PATRIC" id="fig|161398.10.peg.3474"/>
<sequence>MKVLVVDDMAAMRHVMMNMLRHVGFEHLDEAVDGFQALSMLKNTSYDLVITDLNMPKMDGQQLLKSIRNDQKLKDTPVIMVTCESDKQKVQQALLEKVSGFILKPFNLQTLEKQLSRLREAV</sequence>
<name>A0A0S2K6I5_9GAMM</name>
<keyword evidence="5" id="KW-1185">Reference proteome</keyword>
<dbReference type="SUPFAM" id="SSF52172">
    <property type="entry name" value="CheY-like"/>
    <property type="match status" value="1"/>
</dbReference>
<feature type="domain" description="Response regulatory" evidence="3">
    <location>
        <begin position="2"/>
        <end position="119"/>
    </location>
</feature>
<organism evidence="4 5">
    <name type="scientific">Pseudoalteromonas phenolica</name>
    <dbReference type="NCBI Taxonomy" id="161398"/>
    <lineage>
        <taxon>Bacteria</taxon>
        <taxon>Pseudomonadati</taxon>
        <taxon>Pseudomonadota</taxon>
        <taxon>Gammaproteobacteria</taxon>
        <taxon>Alteromonadales</taxon>
        <taxon>Pseudoalteromonadaceae</taxon>
        <taxon>Pseudoalteromonas</taxon>
    </lineage>
</organism>
<dbReference type="Gene3D" id="3.40.50.2300">
    <property type="match status" value="1"/>
</dbReference>
<evidence type="ECO:0000313" key="5">
    <source>
        <dbReference type="Proteomes" id="UP000061457"/>
    </source>
</evidence>
<keyword evidence="1 2" id="KW-0597">Phosphoprotein</keyword>
<dbReference type="PANTHER" id="PTHR44591">
    <property type="entry name" value="STRESS RESPONSE REGULATOR PROTEIN 1"/>
    <property type="match status" value="1"/>
</dbReference>
<dbReference type="GO" id="GO:0000160">
    <property type="term" value="P:phosphorelay signal transduction system"/>
    <property type="evidence" value="ECO:0007669"/>
    <property type="project" value="InterPro"/>
</dbReference>
<gene>
    <name evidence="4" type="ORF">PP2015_3410</name>
</gene>
<dbReference type="Proteomes" id="UP000061457">
    <property type="component" value="Chromosome II"/>
</dbReference>
<protein>
    <submittedName>
        <fullName evidence="4">Response regulator receiver domain protein (CheY-like)</fullName>
    </submittedName>
</protein>
<dbReference type="OrthoDB" id="9800897at2"/>
<dbReference type="InterPro" id="IPR011006">
    <property type="entry name" value="CheY-like_superfamily"/>
</dbReference>
<dbReference type="RefSeq" id="WP_058031713.1">
    <property type="nucleotide sequence ID" value="NZ_CP013188.1"/>
</dbReference>
<evidence type="ECO:0000313" key="4">
    <source>
        <dbReference type="EMBL" id="ALO43885.1"/>
    </source>
</evidence>
<dbReference type="EMBL" id="CP013188">
    <property type="protein sequence ID" value="ALO43885.1"/>
    <property type="molecule type" value="Genomic_DNA"/>
</dbReference>
<proteinExistence type="predicted"/>
<dbReference type="InterPro" id="IPR001789">
    <property type="entry name" value="Sig_transdc_resp-reg_receiver"/>
</dbReference>
<feature type="modified residue" description="4-aspartylphosphate" evidence="2">
    <location>
        <position position="52"/>
    </location>
</feature>
<dbReference type="SMART" id="SM00448">
    <property type="entry name" value="REC"/>
    <property type="match status" value="1"/>
</dbReference>
<dbReference type="PANTHER" id="PTHR44591:SF3">
    <property type="entry name" value="RESPONSE REGULATORY DOMAIN-CONTAINING PROTEIN"/>
    <property type="match status" value="1"/>
</dbReference>
<accession>A0A0S2K6I5</accession>
<evidence type="ECO:0000256" key="2">
    <source>
        <dbReference type="PROSITE-ProRule" id="PRU00169"/>
    </source>
</evidence>
<dbReference type="KEGG" id="pphe:PP2015_3410"/>
<evidence type="ECO:0000256" key="1">
    <source>
        <dbReference type="ARBA" id="ARBA00022553"/>
    </source>
</evidence>
<dbReference type="AlphaFoldDB" id="A0A0S2K6I5"/>
<dbReference type="Pfam" id="PF00072">
    <property type="entry name" value="Response_reg"/>
    <property type="match status" value="1"/>
</dbReference>
<reference evidence="5" key="1">
    <citation type="submission" date="2015-11" db="EMBL/GenBank/DDBJ databases">
        <authorList>
            <person name="Kim K.M."/>
        </authorList>
    </citation>
    <scope>NUCLEOTIDE SEQUENCE [LARGE SCALE GENOMIC DNA]</scope>
    <source>
        <strain evidence="5">KCTC 12086</strain>
    </source>
</reference>
<dbReference type="STRING" id="161398.PP2015_3410"/>